<dbReference type="Gene3D" id="3.30.70.2390">
    <property type="match status" value="1"/>
</dbReference>
<evidence type="ECO:0000259" key="2">
    <source>
        <dbReference type="Pfam" id="PF13399"/>
    </source>
</evidence>
<sequence>MSFARVRALIVVGVLTVIALVFVAVTLVRDTQAGKDTAESCPAGYKLADARLRLPEDIKINVFNATSTPNLANAVKEDFQNRKFQVLKAGNEPKNKGVDDEVAVLRYGPKGVGSYHVLKAYFLNEAKPEFELERKTDVVDVVIGSDFKQLATITEVSQALAQGGGGPQLPAQTCADPNLT</sequence>
<reference evidence="4" key="1">
    <citation type="journal article" date="2019" name="Int. J. Syst. Evol. Microbiol.">
        <title>The Global Catalogue of Microorganisms (GCM) 10K type strain sequencing project: providing services to taxonomists for standard genome sequencing and annotation.</title>
        <authorList>
            <consortium name="The Broad Institute Genomics Platform"/>
            <consortium name="The Broad Institute Genome Sequencing Center for Infectious Disease"/>
            <person name="Wu L."/>
            <person name="Ma J."/>
        </authorList>
    </citation>
    <scope>NUCLEOTIDE SEQUENCE [LARGE SCALE GENOMIC DNA]</scope>
    <source>
        <strain evidence="4">ZS-35-S2</strain>
    </source>
</reference>
<keyword evidence="1" id="KW-0472">Membrane</keyword>
<feature type="transmembrane region" description="Helical" evidence="1">
    <location>
        <begin position="6"/>
        <end position="28"/>
    </location>
</feature>
<feature type="domain" description="LytR/CpsA/Psr regulator C-terminal" evidence="2">
    <location>
        <begin position="57"/>
        <end position="147"/>
    </location>
</feature>
<evidence type="ECO:0000313" key="3">
    <source>
        <dbReference type="EMBL" id="MFC6017136.1"/>
    </source>
</evidence>
<dbReference type="RefSeq" id="WP_377421174.1">
    <property type="nucleotide sequence ID" value="NZ_JBHSPR010000010.1"/>
</dbReference>
<dbReference type="Proteomes" id="UP001596203">
    <property type="component" value="Unassembled WGS sequence"/>
</dbReference>
<dbReference type="Pfam" id="PF13399">
    <property type="entry name" value="LytR_C"/>
    <property type="match status" value="1"/>
</dbReference>
<name>A0ABW1K5R5_9ACTN</name>
<comment type="caution">
    <text evidence="3">The sequence shown here is derived from an EMBL/GenBank/DDBJ whole genome shotgun (WGS) entry which is preliminary data.</text>
</comment>
<accession>A0ABW1K5R5</accession>
<protein>
    <submittedName>
        <fullName evidence="3">LytR C-terminal domain-containing protein</fullName>
    </submittedName>
</protein>
<proteinExistence type="predicted"/>
<gene>
    <name evidence="3" type="ORF">ACFP2T_13090</name>
</gene>
<dbReference type="EMBL" id="JBHSPR010000010">
    <property type="protein sequence ID" value="MFC6017136.1"/>
    <property type="molecule type" value="Genomic_DNA"/>
</dbReference>
<keyword evidence="1" id="KW-0812">Transmembrane</keyword>
<keyword evidence="1" id="KW-1133">Transmembrane helix</keyword>
<organism evidence="3 4">
    <name type="scientific">Plantactinospora solaniradicis</name>
    <dbReference type="NCBI Taxonomy" id="1723736"/>
    <lineage>
        <taxon>Bacteria</taxon>
        <taxon>Bacillati</taxon>
        <taxon>Actinomycetota</taxon>
        <taxon>Actinomycetes</taxon>
        <taxon>Micromonosporales</taxon>
        <taxon>Micromonosporaceae</taxon>
        <taxon>Plantactinospora</taxon>
    </lineage>
</organism>
<evidence type="ECO:0000313" key="4">
    <source>
        <dbReference type="Proteomes" id="UP001596203"/>
    </source>
</evidence>
<evidence type="ECO:0000256" key="1">
    <source>
        <dbReference type="SAM" id="Phobius"/>
    </source>
</evidence>
<keyword evidence="4" id="KW-1185">Reference proteome</keyword>
<dbReference type="InterPro" id="IPR027381">
    <property type="entry name" value="LytR/CpsA/Psr_C"/>
</dbReference>